<evidence type="ECO:0000256" key="4">
    <source>
        <dbReference type="ARBA" id="ARBA00022664"/>
    </source>
</evidence>
<dbReference type="Gene3D" id="3.30.460.10">
    <property type="entry name" value="Beta Polymerase, domain 2"/>
    <property type="match status" value="1"/>
</dbReference>
<protein>
    <recommendedName>
        <fullName evidence="3">polynucleotide adenylyltransferase</fullName>
        <ecNumber evidence="3">2.7.7.19</ecNumber>
    </recommendedName>
</protein>
<keyword evidence="10" id="KW-0732">Signal</keyword>
<comment type="caution">
    <text evidence="12">The sequence shown here is derived from an EMBL/GenBank/DDBJ whole genome shotgun (WGS) entry which is preliminary data.</text>
</comment>
<evidence type="ECO:0000256" key="3">
    <source>
        <dbReference type="ARBA" id="ARBA00012388"/>
    </source>
</evidence>
<dbReference type="GO" id="GO:0005524">
    <property type="term" value="F:ATP binding"/>
    <property type="evidence" value="ECO:0007669"/>
    <property type="project" value="UniProtKB-KW"/>
</dbReference>
<evidence type="ECO:0000256" key="9">
    <source>
        <dbReference type="ARBA" id="ARBA00048830"/>
    </source>
</evidence>
<dbReference type="GO" id="GO:0005634">
    <property type="term" value="C:nucleus"/>
    <property type="evidence" value="ECO:0007669"/>
    <property type="project" value="UniProtKB-SubCell"/>
</dbReference>
<evidence type="ECO:0000256" key="1">
    <source>
        <dbReference type="ARBA" id="ARBA00004123"/>
    </source>
</evidence>
<proteinExistence type="inferred from homology"/>
<keyword evidence="5" id="KW-0808">Transferase</keyword>
<evidence type="ECO:0000256" key="5">
    <source>
        <dbReference type="ARBA" id="ARBA00022679"/>
    </source>
</evidence>
<evidence type="ECO:0000256" key="10">
    <source>
        <dbReference type="SAM" id="SignalP"/>
    </source>
</evidence>
<dbReference type="OrthoDB" id="6233852at2759"/>
<dbReference type="GO" id="GO:1990817">
    <property type="term" value="F:poly(A) RNA polymerase activity"/>
    <property type="evidence" value="ECO:0007669"/>
    <property type="project" value="UniProtKB-EC"/>
</dbReference>
<dbReference type="Pfam" id="PF04928">
    <property type="entry name" value="PAP_central"/>
    <property type="match status" value="1"/>
</dbReference>
<dbReference type="InterPro" id="IPR043519">
    <property type="entry name" value="NT_sf"/>
</dbReference>
<feature type="signal peptide" evidence="10">
    <location>
        <begin position="1"/>
        <end position="20"/>
    </location>
</feature>
<dbReference type="AlphaFoldDB" id="A0A6V7WTV0"/>
<evidence type="ECO:0000256" key="6">
    <source>
        <dbReference type="ARBA" id="ARBA00022741"/>
    </source>
</evidence>
<dbReference type="PANTHER" id="PTHR10682">
    <property type="entry name" value="POLY A POLYMERASE"/>
    <property type="match status" value="1"/>
</dbReference>
<dbReference type="PANTHER" id="PTHR10682:SF10">
    <property type="entry name" value="POLYNUCLEOTIDE ADENYLYLTRANSFERASE"/>
    <property type="match status" value="1"/>
</dbReference>
<sequence length="361" mass="41880">MPFPFFHLNMLVLNTWVVRAKIKFHFCLIIYNNLKLKFLGYSKIIAGSNLYGIQTSSSDLDIIFIIPKNCLIPKSIKCQKCKKEINSINSRMCKEHDKIFGNSHDSLYETLYKVFIDDNEKKFSKLNTIANTTVPLFDINLNGIDMDIMIAPIARDEVSDTWNFNLNNDENLINKNSELIDKLINEMLIDGNKLFTKSIVMLTGYRAAFRQMFVLLDKSEREIFKNLLKAIKHWAKQKQIYSNMFGYLSGTILSIMANKICLLYPSGSLSFLFHKFFIIFSKWDWPKPLLLEPLSTKDDLEKLGRIKLQFNSWQIKDIESEGNLIPVISTKYPELNSARNINEVGKKIIIDEMNKSIIIFL</sequence>
<dbReference type="InterPro" id="IPR007012">
    <property type="entry name" value="PolA_pol_cen_dom"/>
</dbReference>
<evidence type="ECO:0000256" key="7">
    <source>
        <dbReference type="ARBA" id="ARBA00022840"/>
    </source>
</evidence>
<dbReference type="Proteomes" id="UP000580250">
    <property type="component" value="Unassembled WGS sequence"/>
</dbReference>
<dbReference type="Gene3D" id="1.10.1410.10">
    <property type="match status" value="1"/>
</dbReference>
<keyword evidence="8" id="KW-0539">Nucleus</keyword>
<dbReference type="EC" id="2.7.7.19" evidence="3"/>
<dbReference type="GO" id="GO:0006397">
    <property type="term" value="P:mRNA processing"/>
    <property type="evidence" value="ECO:0007669"/>
    <property type="project" value="UniProtKB-KW"/>
</dbReference>
<reference evidence="12 13" key="1">
    <citation type="submission" date="2020-08" db="EMBL/GenBank/DDBJ databases">
        <authorList>
            <person name="Koutsovoulos G."/>
            <person name="Danchin GJ E."/>
        </authorList>
    </citation>
    <scope>NUCLEOTIDE SEQUENCE [LARGE SCALE GENOMIC DNA]</scope>
</reference>
<keyword evidence="6" id="KW-0547">Nucleotide-binding</keyword>
<accession>A0A6V7WTV0</accession>
<evidence type="ECO:0000313" key="12">
    <source>
        <dbReference type="EMBL" id="CAD2190475.1"/>
    </source>
</evidence>
<keyword evidence="7" id="KW-0067">ATP-binding</keyword>
<feature type="chain" id="PRO_5028076509" description="polynucleotide adenylyltransferase" evidence="10">
    <location>
        <begin position="21"/>
        <end position="361"/>
    </location>
</feature>
<keyword evidence="4" id="KW-0507">mRNA processing</keyword>
<dbReference type="SUPFAM" id="SSF81631">
    <property type="entry name" value="PAP/OAS1 substrate-binding domain"/>
    <property type="match status" value="1"/>
</dbReference>
<comment type="subcellular location">
    <subcellularLocation>
        <location evidence="1">Nucleus</location>
    </subcellularLocation>
</comment>
<name>A0A6V7WTV0_MELEN</name>
<evidence type="ECO:0000313" key="13">
    <source>
        <dbReference type="Proteomes" id="UP000580250"/>
    </source>
</evidence>
<organism evidence="12 13">
    <name type="scientific">Meloidogyne enterolobii</name>
    <name type="common">Root-knot nematode worm</name>
    <name type="synonym">Meloidogyne mayaguensis</name>
    <dbReference type="NCBI Taxonomy" id="390850"/>
    <lineage>
        <taxon>Eukaryota</taxon>
        <taxon>Metazoa</taxon>
        <taxon>Ecdysozoa</taxon>
        <taxon>Nematoda</taxon>
        <taxon>Chromadorea</taxon>
        <taxon>Rhabditida</taxon>
        <taxon>Tylenchina</taxon>
        <taxon>Tylenchomorpha</taxon>
        <taxon>Tylenchoidea</taxon>
        <taxon>Meloidogynidae</taxon>
        <taxon>Meloidogyninae</taxon>
        <taxon>Meloidogyne</taxon>
    </lineage>
</organism>
<gene>
    <name evidence="12" type="ORF">MENT_LOCUS43268</name>
</gene>
<evidence type="ECO:0000256" key="2">
    <source>
        <dbReference type="ARBA" id="ARBA00010912"/>
    </source>
</evidence>
<comment type="similarity">
    <text evidence="2">Belongs to the poly(A) polymerase family.</text>
</comment>
<evidence type="ECO:0000256" key="8">
    <source>
        <dbReference type="ARBA" id="ARBA00023242"/>
    </source>
</evidence>
<dbReference type="EMBL" id="CAJEWN010000809">
    <property type="protein sequence ID" value="CAD2190475.1"/>
    <property type="molecule type" value="Genomic_DNA"/>
</dbReference>
<feature type="domain" description="Poly(A) polymerase central" evidence="11">
    <location>
        <begin position="224"/>
        <end position="357"/>
    </location>
</feature>
<comment type="catalytic activity">
    <reaction evidence="9">
        <text>RNA(n) + ATP = RNA(n)-3'-adenine ribonucleotide + diphosphate</text>
        <dbReference type="Rhea" id="RHEA:11332"/>
        <dbReference type="Rhea" id="RHEA-COMP:14527"/>
        <dbReference type="Rhea" id="RHEA-COMP:17347"/>
        <dbReference type="ChEBI" id="CHEBI:30616"/>
        <dbReference type="ChEBI" id="CHEBI:33019"/>
        <dbReference type="ChEBI" id="CHEBI:140395"/>
        <dbReference type="ChEBI" id="CHEBI:173115"/>
        <dbReference type="EC" id="2.7.7.19"/>
    </reaction>
</comment>
<evidence type="ECO:0000259" key="11">
    <source>
        <dbReference type="Pfam" id="PF04928"/>
    </source>
</evidence>